<name>A0ABT7QLM4_9GAMM</name>
<gene>
    <name evidence="2" type="ORF">NQX30_04455</name>
</gene>
<reference evidence="2" key="1">
    <citation type="submission" date="2022-08" db="EMBL/GenBank/DDBJ databases">
        <authorList>
            <person name="Dzunkova M."/>
            <person name="La Clair J."/>
            <person name="Tyml T."/>
            <person name="Doud D."/>
            <person name="Schulz F."/>
            <person name="Piquer S."/>
            <person name="Porcel Sanchis D."/>
            <person name="Osborn A."/>
            <person name="Robinson D."/>
            <person name="Louie K.B."/>
            <person name="Bowen B.P."/>
            <person name="Bowers R."/>
            <person name="Lee J."/>
            <person name="Arnau Llombart V."/>
            <person name="Diaz Villanueva W."/>
            <person name="Gosliner T."/>
            <person name="Northen T."/>
            <person name="Cheng J.-F."/>
            <person name="Burkart M.D."/>
            <person name="Woyke T."/>
        </authorList>
    </citation>
    <scope>NUCLEOTIDE SEQUENCE</scope>
    <source>
        <strain evidence="2">Df01</strain>
    </source>
</reference>
<comment type="caution">
    <text evidence="2">The sequence shown here is derived from an EMBL/GenBank/DDBJ whole genome shotgun (WGS) entry which is preliminary data.</text>
</comment>
<dbReference type="Pfam" id="PF09838">
    <property type="entry name" value="DUF2065"/>
    <property type="match status" value="1"/>
</dbReference>
<keyword evidence="3" id="KW-1185">Reference proteome</keyword>
<feature type="transmembrane region" description="Helical" evidence="1">
    <location>
        <begin position="44"/>
        <end position="61"/>
    </location>
</feature>
<dbReference type="Proteomes" id="UP001168167">
    <property type="component" value="Unassembled WGS sequence"/>
</dbReference>
<evidence type="ECO:0000256" key="1">
    <source>
        <dbReference type="SAM" id="Phobius"/>
    </source>
</evidence>
<sequence length="62" mass="6901">MTISALLSVIGLLLLIEGVFLLFVRESSWRRFSQIITEITVGQVRTVGIIMVCCGLLLLAFF</sequence>
<accession>A0ABT7QLM4</accession>
<proteinExistence type="predicted"/>
<evidence type="ECO:0000313" key="2">
    <source>
        <dbReference type="EMBL" id="MDM5147621.1"/>
    </source>
</evidence>
<keyword evidence="1" id="KW-1133">Transmembrane helix</keyword>
<feature type="transmembrane region" description="Helical" evidence="1">
    <location>
        <begin position="6"/>
        <end position="24"/>
    </location>
</feature>
<keyword evidence="1" id="KW-0812">Transmembrane</keyword>
<reference evidence="2" key="2">
    <citation type="journal article" date="2023" name="Microbiome">
        <title>Synthase-selected sorting approach identifies a beta-lactone synthase in a nudibranch symbiotic bacterium.</title>
        <authorList>
            <person name="Dzunkova M."/>
            <person name="La Clair J.J."/>
            <person name="Tyml T."/>
            <person name="Doud D."/>
            <person name="Schulz F."/>
            <person name="Piquer-Esteban S."/>
            <person name="Porcel Sanchis D."/>
            <person name="Osborn A."/>
            <person name="Robinson D."/>
            <person name="Louie K.B."/>
            <person name="Bowen B.P."/>
            <person name="Bowers R.M."/>
            <person name="Lee J."/>
            <person name="Arnau V."/>
            <person name="Diaz-Villanueva W."/>
            <person name="Stepanauskas R."/>
            <person name="Gosliner T."/>
            <person name="Date S.V."/>
            <person name="Northen T.R."/>
            <person name="Cheng J.F."/>
            <person name="Burkart M.D."/>
            <person name="Woyke T."/>
        </authorList>
    </citation>
    <scope>NUCLEOTIDE SEQUENCE</scope>
    <source>
        <strain evidence="2">Df01</strain>
    </source>
</reference>
<protein>
    <submittedName>
        <fullName evidence="2">DUF2065 family protein</fullName>
    </submittedName>
</protein>
<organism evidence="2 3">
    <name type="scientific">Candidatus Doriopsillibacter californiensis</name>
    <dbReference type="NCBI Taxonomy" id="2970740"/>
    <lineage>
        <taxon>Bacteria</taxon>
        <taxon>Pseudomonadati</taxon>
        <taxon>Pseudomonadota</taxon>
        <taxon>Gammaproteobacteria</taxon>
        <taxon>Candidatus Tethybacterales</taxon>
        <taxon>Candidatus Persebacteraceae</taxon>
        <taxon>Candidatus Doriopsillibacter</taxon>
    </lineage>
</organism>
<keyword evidence="1" id="KW-0472">Membrane</keyword>
<dbReference type="InterPro" id="IPR019201">
    <property type="entry name" value="DUF2065"/>
</dbReference>
<evidence type="ECO:0000313" key="3">
    <source>
        <dbReference type="Proteomes" id="UP001168167"/>
    </source>
</evidence>
<dbReference type="EMBL" id="JANQAO010000002">
    <property type="protein sequence ID" value="MDM5147621.1"/>
    <property type="molecule type" value="Genomic_DNA"/>
</dbReference>